<dbReference type="Proteomes" id="UP000222485">
    <property type="component" value="Genome"/>
</dbReference>
<evidence type="ECO:0000313" key="2">
    <source>
        <dbReference type="Proteomes" id="UP000222485"/>
    </source>
</evidence>
<protein>
    <submittedName>
        <fullName evidence="1">Uncharacterized protein</fullName>
    </submittedName>
</protein>
<evidence type="ECO:0000313" key="1">
    <source>
        <dbReference type="EMBL" id="ARB15156.1"/>
    </source>
</evidence>
<accession>A0A1V0EE52</accession>
<name>A0A1V0EE52_9CAUD</name>
<proteinExistence type="predicted"/>
<gene>
    <name evidence="1" type="ORF">Ccr32_gp238</name>
</gene>
<sequence length="190" mass="21659">MIDPKAKLADQVAGLGRDGARLCAEVQERCTSNIADAVLEFVADAETIIERQQKRVDELQVSTARRMHVERAYLRVIQEFIAAKRLPSLTAFHDAVGMLQAQTEQMNGDIERLATYLRGLDRRAMDPKLKDLVEHLDFYIFHELMRKIHYIEHFVLRDARLALVSLTEADFGRMGLGERPEPPVSQDMPS</sequence>
<reference evidence="2" key="1">
    <citation type="journal article" date="2017" name="Curr. Microbiol.">
        <title>Genomic Diversity of Type B3 Bacteriophages of Caulobacter crescentus.</title>
        <authorList>
            <person name="Ash K.T."/>
            <person name="Drake K.M."/>
            <person name="Gibbs W.S."/>
            <person name="Ely B."/>
        </authorList>
    </citation>
    <scope>NUCLEOTIDE SEQUENCE [LARGE SCALE GENOMIC DNA]</scope>
</reference>
<dbReference type="EMBL" id="KY555146">
    <property type="protein sequence ID" value="ARB15156.1"/>
    <property type="molecule type" value="Genomic_DNA"/>
</dbReference>
<organism evidence="1 2">
    <name type="scientific">Caulobacter phage Ccr32</name>
    <dbReference type="NCBI Taxonomy" id="1959738"/>
    <lineage>
        <taxon>Viruses</taxon>
        <taxon>Duplodnaviria</taxon>
        <taxon>Heunggongvirae</taxon>
        <taxon>Uroviricota</taxon>
        <taxon>Caudoviricetes</taxon>
        <taxon>Jeanschmidtviridae</taxon>
        <taxon>Shapirovirus</taxon>
        <taxon>Shapirovirus cbk</taxon>
    </lineage>
</organism>